<dbReference type="KEGG" id="dalk:DSCA_32760"/>
<dbReference type="RefSeq" id="WP_155317395.1">
    <property type="nucleotide sequence ID" value="NZ_AP021874.1"/>
</dbReference>
<name>A0A5K7YJG9_9BACT</name>
<reference evidence="1 2" key="1">
    <citation type="submission" date="2019-11" db="EMBL/GenBank/DDBJ databases">
        <title>Comparative genomics of hydrocarbon-degrading Desulfosarcina strains.</title>
        <authorList>
            <person name="Watanabe M."/>
            <person name="Kojima H."/>
            <person name="Fukui M."/>
        </authorList>
    </citation>
    <scope>NUCLEOTIDE SEQUENCE [LARGE SCALE GENOMIC DNA]</scope>
    <source>
        <strain evidence="1 2">PL12</strain>
    </source>
</reference>
<dbReference type="Proteomes" id="UP000427906">
    <property type="component" value="Chromosome"/>
</dbReference>
<dbReference type="AlphaFoldDB" id="A0A5K7YJG9"/>
<organism evidence="1 2">
    <name type="scientific">Desulfosarcina alkanivorans</name>
    <dbReference type="NCBI Taxonomy" id="571177"/>
    <lineage>
        <taxon>Bacteria</taxon>
        <taxon>Pseudomonadati</taxon>
        <taxon>Thermodesulfobacteriota</taxon>
        <taxon>Desulfobacteria</taxon>
        <taxon>Desulfobacterales</taxon>
        <taxon>Desulfosarcinaceae</taxon>
        <taxon>Desulfosarcina</taxon>
    </lineage>
</organism>
<accession>A0A5K7YJG9</accession>
<evidence type="ECO:0000313" key="1">
    <source>
        <dbReference type="EMBL" id="BBO69346.1"/>
    </source>
</evidence>
<proteinExistence type="predicted"/>
<dbReference type="OrthoDB" id="5457856at2"/>
<sequence length="181" mass="20645">MDTVRLNIDGSIDTIRKDDQPALLACLARQVELAPEYTLRSFFSMLDAYGALVHLNAFFPDLMEQCRQGPADGCRVDAIDWLMLEKTVEMIGFPGEPRLEIYRSFSGCRQGKSVPIKEFQVDMLLDMQVRLGRLKHVIFGDQVDVFEFDTVFTLFELVEGIGWELGFHGTPRECQIGSFRK</sequence>
<gene>
    <name evidence="1" type="ORF">DSCA_32760</name>
</gene>
<keyword evidence="2" id="KW-1185">Reference proteome</keyword>
<dbReference type="EMBL" id="AP021874">
    <property type="protein sequence ID" value="BBO69346.1"/>
    <property type="molecule type" value="Genomic_DNA"/>
</dbReference>
<evidence type="ECO:0000313" key="2">
    <source>
        <dbReference type="Proteomes" id="UP000427906"/>
    </source>
</evidence>
<protein>
    <submittedName>
        <fullName evidence="1">Uncharacterized protein</fullName>
    </submittedName>
</protein>